<keyword evidence="2" id="KW-1185">Reference proteome</keyword>
<sequence length="96" mass="10763">MNGRGNIEKTPVCCGSKKKNGTGASSPPNIVLLIHVLFKLQRLMIHSWQKFDKPFLILARFLGTSTIMNCLRLSIPASRGCRRAILVATRSNRRKQ</sequence>
<reference evidence="2" key="1">
    <citation type="journal article" date="2022" name="Mol. Ecol. Resour.">
        <title>The genomes of chicory, endive, great burdock and yacon provide insights into Asteraceae palaeo-polyploidization history and plant inulin production.</title>
        <authorList>
            <person name="Fan W."/>
            <person name="Wang S."/>
            <person name="Wang H."/>
            <person name="Wang A."/>
            <person name="Jiang F."/>
            <person name="Liu H."/>
            <person name="Zhao H."/>
            <person name="Xu D."/>
            <person name="Zhang Y."/>
        </authorList>
    </citation>
    <scope>NUCLEOTIDE SEQUENCE [LARGE SCALE GENOMIC DNA]</scope>
    <source>
        <strain evidence="2">cv. Niubang</strain>
    </source>
</reference>
<organism evidence="1 2">
    <name type="scientific">Arctium lappa</name>
    <name type="common">Greater burdock</name>
    <name type="synonym">Lappa major</name>
    <dbReference type="NCBI Taxonomy" id="4217"/>
    <lineage>
        <taxon>Eukaryota</taxon>
        <taxon>Viridiplantae</taxon>
        <taxon>Streptophyta</taxon>
        <taxon>Embryophyta</taxon>
        <taxon>Tracheophyta</taxon>
        <taxon>Spermatophyta</taxon>
        <taxon>Magnoliopsida</taxon>
        <taxon>eudicotyledons</taxon>
        <taxon>Gunneridae</taxon>
        <taxon>Pentapetalae</taxon>
        <taxon>asterids</taxon>
        <taxon>campanulids</taxon>
        <taxon>Asterales</taxon>
        <taxon>Asteraceae</taxon>
        <taxon>Carduoideae</taxon>
        <taxon>Cardueae</taxon>
        <taxon>Arctiinae</taxon>
        <taxon>Arctium</taxon>
    </lineage>
</organism>
<accession>A0ACB9B9R3</accession>
<evidence type="ECO:0000313" key="1">
    <source>
        <dbReference type="EMBL" id="KAI3718695.1"/>
    </source>
</evidence>
<protein>
    <submittedName>
        <fullName evidence="1">Uncharacterized protein</fullName>
    </submittedName>
</protein>
<gene>
    <name evidence="1" type="ORF">L6452_19575</name>
</gene>
<evidence type="ECO:0000313" key="2">
    <source>
        <dbReference type="Proteomes" id="UP001055879"/>
    </source>
</evidence>
<comment type="caution">
    <text evidence="1">The sequence shown here is derived from an EMBL/GenBank/DDBJ whole genome shotgun (WGS) entry which is preliminary data.</text>
</comment>
<reference evidence="1 2" key="2">
    <citation type="journal article" date="2022" name="Mol. Ecol. Resour.">
        <title>The genomes of chicory, endive, great burdock and yacon provide insights into Asteraceae paleo-polyploidization history and plant inulin production.</title>
        <authorList>
            <person name="Fan W."/>
            <person name="Wang S."/>
            <person name="Wang H."/>
            <person name="Wang A."/>
            <person name="Jiang F."/>
            <person name="Liu H."/>
            <person name="Zhao H."/>
            <person name="Xu D."/>
            <person name="Zhang Y."/>
        </authorList>
    </citation>
    <scope>NUCLEOTIDE SEQUENCE [LARGE SCALE GENOMIC DNA]</scope>
    <source>
        <strain evidence="2">cv. Niubang</strain>
    </source>
</reference>
<proteinExistence type="predicted"/>
<dbReference type="Proteomes" id="UP001055879">
    <property type="component" value="Linkage Group LG06"/>
</dbReference>
<dbReference type="EMBL" id="CM042052">
    <property type="protein sequence ID" value="KAI3718695.1"/>
    <property type="molecule type" value="Genomic_DNA"/>
</dbReference>
<name>A0ACB9B9R3_ARCLA</name>